<evidence type="ECO:0000256" key="1">
    <source>
        <dbReference type="ARBA" id="ARBA00022574"/>
    </source>
</evidence>
<keyword evidence="2" id="KW-0677">Repeat</keyword>
<protein>
    <submittedName>
        <fullName evidence="4">WD40 repeat protein</fullName>
    </submittedName>
</protein>
<evidence type="ECO:0000313" key="4">
    <source>
        <dbReference type="EMBL" id="MBB5896479.1"/>
    </source>
</evidence>
<name>A0A7W9KR39_9PSEU</name>
<sequence length="649" mass="71604">MSKESPRIPLRFGAQLVPPLPTGAVGSVVCGLVDGRPVALTCGGATGDRSVRVWDMDDHQQLGRAITPRGSEPVWGVAYGELDGRPVAVLVGGGVWVWDLTERRQISRGTVRPYPPSRHVAGGLWDVACTRLDGRLVAVTGGYDDNVRVWDVLTAQQLGDPLVGHTGVIRSVVCGALQGRPIVVTGSEDHTVRLWDLDRHEPIGQPLAGHDGEVWAVAYGVLDGRPIAVSGSRDRTVRVWDVASGRQLGDPLCGHSKEVDAVALATVAGRTVAVSGGEDVRVWDLRTRRQVGPPLFDGRDLGHIRALACGTLRGRPVALAACSGAWRAWVRVWDLEEHRHIGNTVPARYAAELPTSWTDPTTGDVYDLTRDLVDSDGGRWQLVDYDGIEPIVAEHPVNPRVTFGIAHAHAEYDFVDAVAPGPRRRTPPRTTHSTRRQYYEFQVLDEGRALSAEQLAELAERYPYAKIGPTRMVWDFDPDDEDDAAGNEHPGLLLGERERDDLLNRFFDVFLEFRAGGQRYLMFRLPTAQLDLETVSPYLTAGYYDGLSARVCDSHVLLGFGHYEEDGELAHWRERPNTWLKPLLPLHADLASGDLSAAYLGWLKGVQDADDRDQRRPPPRPTTLRAMSPQLRKLATLLHLNQWARKHLP</sequence>
<dbReference type="EMBL" id="JACHIR010000001">
    <property type="protein sequence ID" value="MBB5896479.1"/>
    <property type="molecule type" value="Genomic_DNA"/>
</dbReference>
<dbReference type="PANTHER" id="PTHR19848">
    <property type="entry name" value="WD40 REPEAT PROTEIN"/>
    <property type="match status" value="1"/>
</dbReference>
<dbReference type="InterPro" id="IPR001680">
    <property type="entry name" value="WD40_rpt"/>
</dbReference>
<gene>
    <name evidence="4" type="ORF">BJ998_007675</name>
</gene>
<dbReference type="AlphaFoldDB" id="A0A7W9KR39"/>
<dbReference type="InterPro" id="IPR020472">
    <property type="entry name" value="WD40_PAC1"/>
</dbReference>
<dbReference type="SMART" id="SM00320">
    <property type="entry name" value="WD40"/>
    <property type="match status" value="4"/>
</dbReference>
<dbReference type="InterPro" id="IPR015943">
    <property type="entry name" value="WD40/YVTN_repeat-like_dom_sf"/>
</dbReference>
<feature type="repeat" description="WD" evidence="3">
    <location>
        <begin position="207"/>
        <end position="250"/>
    </location>
</feature>
<dbReference type="InterPro" id="IPR036322">
    <property type="entry name" value="WD40_repeat_dom_sf"/>
</dbReference>
<dbReference type="PROSITE" id="PS50294">
    <property type="entry name" value="WD_REPEATS_REGION"/>
    <property type="match status" value="2"/>
</dbReference>
<dbReference type="Proteomes" id="UP000585638">
    <property type="component" value="Unassembled WGS sequence"/>
</dbReference>
<keyword evidence="5" id="KW-1185">Reference proteome</keyword>
<organism evidence="4 5">
    <name type="scientific">Kutzneria kofuensis</name>
    <dbReference type="NCBI Taxonomy" id="103725"/>
    <lineage>
        <taxon>Bacteria</taxon>
        <taxon>Bacillati</taxon>
        <taxon>Actinomycetota</taxon>
        <taxon>Actinomycetes</taxon>
        <taxon>Pseudonocardiales</taxon>
        <taxon>Pseudonocardiaceae</taxon>
        <taxon>Kutzneria</taxon>
    </lineage>
</organism>
<feature type="repeat" description="WD" evidence="3">
    <location>
        <begin position="252"/>
        <end position="293"/>
    </location>
</feature>
<dbReference type="SUPFAM" id="SSF50978">
    <property type="entry name" value="WD40 repeat-like"/>
    <property type="match status" value="1"/>
</dbReference>
<dbReference type="Gene3D" id="2.130.10.10">
    <property type="entry name" value="YVTN repeat-like/Quinoprotein amine dehydrogenase"/>
    <property type="match status" value="2"/>
</dbReference>
<proteinExistence type="predicted"/>
<feature type="repeat" description="WD" evidence="3">
    <location>
        <begin position="162"/>
        <end position="205"/>
    </location>
</feature>
<evidence type="ECO:0000256" key="2">
    <source>
        <dbReference type="ARBA" id="ARBA00022737"/>
    </source>
</evidence>
<dbReference type="InterPro" id="IPR019775">
    <property type="entry name" value="WD40_repeat_CS"/>
</dbReference>
<dbReference type="PANTHER" id="PTHR19848:SF8">
    <property type="entry name" value="F-BOX AND WD REPEAT DOMAIN CONTAINING 7"/>
    <property type="match status" value="1"/>
</dbReference>
<evidence type="ECO:0000313" key="5">
    <source>
        <dbReference type="Proteomes" id="UP000585638"/>
    </source>
</evidence>
<feature type="repeat" description="WD" evidence="3">
    <location>
        <begin position="139"/>
        <end position="160"/>
    </location>
</feature>
<reference evidence="4 5" key="1">
    <citation type="submission" date="2020-08" db="EMBL/GenBank/DDBJ databases">
        <title>Sequencing the genomes of 1000 actinobacteria strains.</title>
        <authorList>
            <person name="Klenk H.-P."/>
        </authorList>
    </citation>
    <scope>NUCLEOTIDE SEQUENCE [LARGE SCALE GENOMIC DNA]</scope>
    <source>
        <strain evidence="4 5">DSM 43851</strain>
    </source>
</reference>
<dbReference type="PRINTS" id="PR00320">
    <property type="entry name" value="GPROTEINBRPT"/>
</dbReference>
<comment type="caution">
    <text evidence="4">The sequence shown here is derived from an EMBL/GenBank/DDBJ whole genome shotgun (WGS) entry which is preliminary data.</text>
</comment>
<dbReference type="RefSeq" id="WP_184868125.1">
    <property type="nucleotide sequence ID" value="NZ_BAAAWY010000016.1"/>
</dbReference>
<keyword evidence="1 3" id="KW-0853">WD repeat</keyword>
<dbReference type="PROSITE" id="PS50082">
    <property type="entry name" value="WD_REPEATS_2"/>
    <property type="match status" value="4"/>
</dbReference>
<accession>A0A7W9KR39</accession>
<dbReference type="PROSITE" id="PS00678">
    <property type="entry name" value="WD_REPEATS_1"/>
    <property type="match status" value="2"/>
</dbReference>
<evidence type="ECO:0000256" key="3">
    <source>
        <dbReference type="PROSITE-ProRule" id="PRU00221"/>
    </source>
</evidence>
<dbReference type="Pfam" id="PF00400">
    <property type="entry name" value="WD40"/>
    <property type="match status" value="3"/>
</dbReference>